<dbReference type="SUPFAM" id="SSF54106">
    <property type="entry name" value="LysM domain"/>
    <property type="match status" value="1"/>
</dbReference>
<name>A0A3N4TWQ7_9BURK</name>
<dbReference type="RefSeq" id="WP_124224090.1">
    <property type="nucleotide sequence ID" value="NZ_RKQL01000007.1"/>
</dbReference>
<reference evidence="2 3" key="1">
    <citation type="submission" date="2018-11" db="EMBL/GenBank/DDBJ databases">
        <title>Genomic Encyclopedia of Type Strains, Phase IV (KMG-IV): sequencing the most valuable type-strain genomes for metagenomic binning, comparative biology and taxonomic classification.</title>
        <authorList>
            <person name="Goeker M."/>
        </authorList>
    </citation>
    <scope>NUCLEOTIDE SEQUENCE [LARGE SCALE GENOMIC DNA]</scope>
    <source>
        <strain evidence="2 3">DSM 101684</strain>
    </source>
</reference>
<organism evidence="2 3">
    <name type="scientific">Tibeticola sediminis</name>
    <dbReference type="NCBI Taxonomy" id="1917811"/>
    <lineage>
        <taxon>Bacteria</taxon>
        <taxon>Pseudomonadati</taxon>
        <taxon>Pseudomonadota</taxon>
        <taxon>Betaproteobacteria</taxon>
        <taxon>Burkholderiales</taxon>
        <taxon>Comamonadaceae</taxon>
        <taxon>Tibeticola</taxon>
    </lineage>
</organism>
<dbReference type="InterPro" id="IPR036779">
    <property type="entry name" value="LysM_dom_sf"/>
</dbReference>
<evidence type="ECO:0000259" key="1">
    <source>
        <dbReference type="PROSITE" id="PS51782"/>
    </source>
</evidence>
<dbReference type="Gene3D" id="3.10.350.10">
    <property type="entry name" value="LysM domain"/>
    <property type="match status" value="1"/>
</dbReference>
<keyword evidence="3" id="KW-1185">Reference proteome</keyword>
<evidence type="ECO:0000313" key="2">
    <source>
        <dbReference type="EMBL" id="RPE62983.1"/>
    </source>
</evidence>
<dbReference type="Pfam" id="PF01476">
    <property type="entry name" value="LysM"/>
    <property type="match status" value="1"/>
</dbReference>
<accession>A0A3N4TWQ7</accession>
<evidence type="ECO:0000313" key="3">
    <source>
        <dbReference type="Proteomes" id="UP000272193"/>
    </source>
</evidence>
<dbReference type="PANTHER" id="PTHR34700:SF4">
    <property type="entry name" value="PHAGE-LIKE ELEMENT PBSX PROTEIN XKDP"/>
    <property type="match status" value="1"/>
</dbReference>
<dbReference type="InterPro" id="IPR052196">
    <property type="entry name" value="Bact_Kbp"/>
</dbReference>
<dbReference type="CDD" id="cd00118">
    <property type="entry name" value="LysM"/>
    <property type="match status" value="1"/>
</dbReference>
<gene>
    <name evidence="2" type="ORF">EDC62_2445</name>
</gene>
<sequence length="407" mass="44310">MKPLPPTDLTEPTMPRRQALSALALLASAWVPAAAWGAGNYPITPGQKRTAAQVAERGVPLDEIAPNAPDQYTVQRGDTLWAISGLYLKRPWRWPELWGMNLADIRNPHLIYPGQVLRLVRRDGRAMLETPSEPPLVKLSPRVRAESLADAPIPTLPPHLIEPFLAEPIVLDEKEFESAPRIVATRENSVLLSRGDLAYARGPAGKPLSTDPGEPKAYRVYRDLRPLKDPASGEILGYEAQFVGRARLQRGESVSEAPGPDGKPEGLPVPATIEIVSAKEEIRTGDRLLPEPERSFRSYAPHAPAGEVDARIVSVYGSAVRFAAQNQVVTINRGIQDGIDTGTVLAVLSAGARVVDRGGPEGPTELRLPDERNGLLMVFLPFERVSYALLLQIADGVKVGDRVVQPR</sequence>
<dbReference type="PROSITE" id="PS51782">
    <property type="entry name" value="LYSM"/>
    <property type="match status" value="1"/>
</dbReference>
<dbReference type="OrthoDB" id="9765158at2"/>
<dbReference type="EMBL" id="RKQL01000007">
    <property type="protein sequence ID" value="RPE62983.1"/>
    <property type="molecule type" value="Genomic_DNA"/>
</dbReference>
<proteinExistence type="predicted"/>
<protein>
    <submittedName>
        <fullName evidence="2">LysM domain-containing protein</fullName>
    </submittedName>
</protein>
<feature type="domain" description="LysM" evidence="1">
    <location>
        <begin position="70"/>
        <end position="119"/>
    </location>
</feature>
<dbReference type="PANTHER" id="PTHR34700">
    <property type="entry name" value="POTASSIUM BINDING PROTEIN KBP"/>
    <property type="match status" value="1"/>
</dbReference>
<comment type="caution">
    <text evidence="2">The sequence shown here is derived from an EMBL/GenBank/DDBJ whole genome shotgun (WGS) entry which is preliminary data.</text>
</comment>
<dbReference type="AlphaFoldDB" id="A0A3N4TWQ7"/>
<dbReference type="Proteomes" id="UP000272193">
    <property type="component" value="Unassembled WGS sequence"/>
</dbReference>
<dbReference type="InterPro" id="IPR018392">
    <property type="entry name" value="LysM"/>
</dbReference>
<dbReference type="SMART" id="SM00257">
    <property type="entry name" value="LysM"/>
    <property type="match status" value="1"/>
</dbReference>